<evidence type="ECO:0000313" key="3">
    <source>
        <dbReference type="Proteomes" id="UP000054695"/>
    </source>
</evidence>
<dbReference type="AlphaFoldDB" id="A0A0W0RNB8"/>
<dbReference type="EMBL" id="LNXU01000020">
    <property type="protein sequence ID" value="KTC72588.1"/>
    <property type="molecule type" value="Genomic_DNA"/>
</dbReference>
<protein>
    <recommendedName>
        <fullName evidence="4">Transmembrane protein</fullName>
    </recommendedName>
</protein>
<keyword evidence="1" id="KW-0812">Transmembrane</keyword>
<keyword evidence="3" id="KW-1185">Reference proteome</keyword>
<reference evidence="2 3" key="1">
    <citation type="submission" date="2015-11" db="EMBL/GenBank/DDBJ databases">
        <title>Genomic analysis of 38 Legionella species identifies large and diverse effector repertoires.</title>
        <authorList>
            <person name="Burstein D."/>
            <person name="Amaro F."/>
            <person name="Zusman T."/>
            <person name="Lifshitz Z."/>
            <person name="Cohen O."/>
            <person name="Gilbert J.A."/>
            <person name="Pupko T."/>
            <person name="Shuman H.A."/>
            <person name="Segal G."/>
        </authorList>
    </citation>
    <scope>NUCLEOTIDE SEQUENCE [LARGE SCALE GENOMIC DNA]</scope>
    <source>
        <strain evidence="2 3">WIGA</strain>
    </source>
</reference>
<comment type="caution">
    <text evidence="2">The sequence shown here is derived from an EMBL/GenBank/DDBJ whole genome shotgun (WGS) entry which is preliminary data.</text>
</comment>
<evidence type="ECO:0008006" key="4">
    <source>
        <dbReference type="Google" id="ProtNLM"/>
    </source>
</evidence>
<evidence type="ECO:0000313" key="2">
    <source>
        <dbReference type="EMBL" id="KTC72588.1"/>
    </source>
</evidence>
<keyword evidence="1" id="KW-0472">Membrane</keyword>
<evidence type="ECO:0000256" key="1">
    <source>
        <dbReference type="SAM" id="Phobius"/>
    </source>
</evidence>
<dbReference type="PATRIC" id="fig|447.4.peg.2511"/>
<name>A0A0W0RNB8_LEGBO</name>
<feature type="transmembrane region" description="Helical" evidence="1">
    <location>
        <begin position="60"/>
        <end position="87"/>
    </location>
</feature>
<keyword evidence="1" id="KW-1133">Transmembrane helix</keyword>
<gene>
    <name evidence="2" type="ORF">Lboz_2369</name>
</gene>
<accession>A0A0W0RNB8</accession>
<dbReference type="Proteomes" id="UP000054695">
    <property type="component" value="Unassembled WGS sequence"/>
</dbReference>
<proteinExistence type="predicted"/>
<organism evidence="2 3">
    <name type="scientific">Legionella bozemanae</name>
    <name type="common">Fluoribacter bozemanae</name>
    <dbReference type="NCBI Taxonomy" id="447"/>
    <lineage>
        <taxon>Bacteria</taxon>
        <taxon>Pseudomonadati</taxon>
        <taxon>Pseudomonadota</taxon>
        <taxon>Gammaproteobacteria</taxon>
        <taxon>Legionellales</taxon>
        <taxon>Legionellaceae</taxon>
        <taxon>Legionella</taxon>
    </lineage>
</organism>
<sequence length="208" mass="24079">MFWMRVFRICRFSKSVFFEWATGPVFKRSLILALCAPAITLSFYRYFFDENKMMDELNTLIVGAIAFVGSYGIYLLIGLISAPYIAYKREKEKGNFFGNRFVYHLPRHIYTTIIKPTDHEQLTTFVIKDAEPNSLVSFDFKYTGGLGYVSVVGSSDYVRDSTQAASLRGQQVSLRIDKKCKATLKCFTAPYSDDTQLRIYMHSWEYQE</sequence>
<feature type="transmembrane region" description="Helical" evidence="1">
    <location>
        <begin position="30"/>
        <end position="48"/>
    </location>
</feature>